<feature type="compositionally biased region" description="Pro residues" evidence="6">
    <location>
        <begin position="810"/>
        <end position="819"/>
    </location>
</feature>
<evidence type="ECO:0000313" key="9">
    <source>
        <dbReference type="Proteomes" id="UP000291343"/>
    </source>
</evidence>
<dbReference type="GO" id="GO:0008017">
    <property type="term" value="F:microtubule binding"/>
    <property type="evidence" value="ECO:0007669"/>
    <property type="project" value="InterPro"/>
</dbReference>
<dbReference type="PANTHER" id="PTHR21608:SF7">
    <property type="entry name" value="KINESIN-LIKE PROTEIN CG14535"/>
    <property type="match status" value="1"/>
</dbReference>
<feature type="compositionally biased region" description="Low complexity" evidence="6">
    <location>
        <begin position="311"/>
        <end position="323"/>
    </location>
</feature>
<evidence type="ECO:0000256" key="4">
    <source>
        <dbReference type="ARBA" id="ARBA00023212"/>
    </source>
</evidence>
<feature type="compositionally biased region" description="Basic and acidic residues" evidence="6">
    <location>
        <begin position="516"/>
        <end position="528"/>
    </location>
</feature>
<dbReference type="SMR" id="A0A482WUN2"/>
<feature type="domain" description="Kinesin motor" evidence="7">
    <location>
        <begin position="1"/>
        <end position="286"/>
    </location>
</feature>
<dbReference type="FunCoup" id="A0A482WUN2">
    <property type="interactions" value="21"/>
</dbReference>
<evidence type="ECO:0000256" key="2">
    <source>
        <dbReference type="ARBA" id="ARBA00022741"/>
    </source>
</evidence>
<dbReference type="GO" id="GO:0003777">
    <property type="term" value="F:microtubule motor activity"/>
    <property type="evidence" value="ECO:0007669"/>
    <property type="project" value="InterPro"/>
</dbReference>
<proteinExistence type="inferred from homology"/>
<keyword evidence="4" id="KW-0963">Cytoplasm</keyword>
<comment type="similarity">
    <text evidence="5">Belongs to the TRAFAC class myosin-kinesin ATPase superfamily. Kinesin family.</text>
</comment>
<evidence type="ECO:0000256" key="1">
    <source>
        <dbReference type="ARBA" id="ARBA00004245"/>
    </source>
</evidence>
<sequence length="956" mass="103761">MEPSTANATAPPEDRLLGVTAPKMFAFDAIFTDEDSQIDMCSSVLGDVVHAVVSGSDGCVFGFGYPNLGKSHTMIGSPDNPGVTPMAIAWLFKSIQEQKQRTGARFSMRVSAIEVYNNSVHDLLASYVTDEEQSPGMYLRDDPLLGMQILNSSELRAPTAEKAAFYLDSAIAAKQSSDSHLIFSLHVYQYSVAGKGGVSGGRSRLHCLDLSGTGKFTPSAVGGVLLAIFNSQKHIPHREHRMAQALKECLGSVTCHVAMVAHVSPDVAQYVETLATIQLASRIHRMRRRRFKFTGSNGPGARDLPDNGRVSGSSECPSSSEQSADTVIYVGGRPDETDGEHPPVYIPSLNSGDNRCSMSKALRGSGLEQRPHSKSVPASPFKSSLASGSPFKTAGNSDGSGRGSPRKMAGGKLGMQSSKSSPARTVKAKPNSLSIGSNGEEQWVDGPRISRSRVVEARNLHLLTTRETWVDGPLQPAVNGSAATGYGFMDGHKQSMIQQWVENQKQQAEQQKLQKSSKEKVREGERGRASGQEDNDCYETQLNKTDVIPALESKQPVVEADNRPDVMVNNDTVIDPTPTAIEFLDDEHEEEIEIEIIEVEESGEPVLVQDSCLQVTEEDIALCMGQLENPLPEVDQEEHPLRILSEENLTIVSTFTDSLSIANDFERFLPRGSAFFQKTATTTATWCPNSSSHTLKDDSCFVKTGLLSRCQSLSVSLSEIPAADNSSVTSEPAYLPGSGSRYCDNCHMSMSAKSTALEMWCKQEHNGCSRLSGSISSLRQPDGASNPNLPLGLEGNTNRCGSDEDNELLDPPPQLPPPLQSNLYSLSRSRGGSVSSLEGTGSCLPPSFSSGQVHDPGGQWQYLQGSVKMQERGWSETDRDIRLRELQREQRILKAELAAAKTRLAGRANTEKPSNTYNQFDVIRMPGSLNRLPHPPSDSSSMILRARNLLHPVQHS</sequence>
<keyword evidence="4" id="KW-0206">Cytoskeleton</keyword>
<dbReference type="EMBL" id="QKKF02025899">
    <property type="protein sequence ID" value="RZF36740.1"/>
    <property type="molecule type" value="Genomic_DNA"/>
</dbReference>
<feature type="compositionally biased region" description="Low complexity" evidence="6">
    <location>
        <begin position="820"/>
        <end position="837"/>
    </location>
</feature>
<name>A0A482WUN2_LAOST</name>
<gene>
    <name evidence="8" type="ORF">LSTR_LSTR005053</name>
</gene>
<dbReference type="Gene3D" id="3.40.850.10">
    <property type="entry name" value="Kinesin motor domain"/>
    <property type="match status" value="1"/>
</dbReference>
<dbReference type="GO" id="GO:0015630">
    <property type="term" value="C:microtubule cytoskeleton"/>
    <property type="evidence" value="ECO:0007669"/>
    <property type="project" value="UniProtKB-ARBA"/>
</dbReference>
<comment type="subcellular location">
    <subcellularLocation>
        <location evidence="1">Cytoplasm</location>
        <location evidence="1">Cytoskeleton</location>
    </subcellularLocation>
</comment>
<evidence type="ECO:0000256" key="6">
    <source>
        <dbReference type="SAM" id="MobiDB-lite"/>
    </source>
</evidence>
<dbReference type="PRINTS" id="PR00380">
    <property type="entry name" value="KINESINHEAVY"/>
</dbReference>
<feature type="binding site" evidence="5">
    <location>
        <begin position="64"/>
        <end position="71"/>
    </location>
    <ligand>
        <name>ATP</name>
        <dbReference type="ChEBI" id="CHEBI:30616"/>
    </ligand>
</feature>
<dbReference type="STRING" id="195883.A0A482WUN2"/>
<keyword evidence="3 5" id="KW-0067">ATP-binding</keyword>
<dbReference type="InterPro" id="IPR001752">
    <property type="entry name" value="Kinesin_motor_dom"/>
</dbReference>
<keyword evidence="9" id="KW-1185">Reference proteome</keyword>
<dbReference type="GO" id="GO:0005524">
    <property type="term" value="F:ATP binding"/>
    <property type="evidence" value="ECO:0007669"/>
    <property type="project" value="UniProtKB-UniRule"/>
</dbReference>
<dbReference type="OrthoDB" id="8862460at2759"/>
<dbReference type="InterPro" id="IPR027640">
    <property type="entry name" value="Kinesin-like_fam"/>
</dbReference>
<dbReference type="GO" id="GO:0007018">
    <property type="term" value="P:microtubule-based movement"/>
    <property type="evidence" value="ECO:0007669"/>
    <property type="project" value="InterPro"/>
</dbReference>
<dbReference type="PANTHER" id="PTHR21608">
    <property type="entry name" value="KINESIN-LIKE PROTEIN CG14535"/>
    <property type="match status" value="1"/>
</dbReference>
<feature type="compositionally biased region" description="Polar residues" evidence="6">
    <location>
        <begin position="776"/>
        <end position="788"/>
    </location>
</feature>
<protein>
    <recommendedName>
        <fullName evidence="7">Kinesin motor domain-containing protein</fullName>
    </recommendedName>
</protein>
<dbReference type="Pfam" id="PF00225">
    <property type="entry name" value="Kinesin"/>
    <property type="match status" value="1"/>
</dbReference>
<dbReference type="InParanoid" id="A0A482WUN2"/>
<dbReference type="PROSITE" id="PS50067">
    <property type="entry name" value="KINESIN_MOTOR_2"/>
    <property type="match status" value="1"/>
</dbReference>
<keyword evidence="5" id="KW-0505">Motor protein</keyword>
<feature type="region of interest" description="Disordered" evidence="6">
    <location>
        <begin position="501"/>
        <end position="534"/>
    </location>
</feature>
<comment type="caution">
    <text evidence="8">The sequence shown here is derived from an EMBL/GenBank/DDBJ whole genome shotgun (WGS) entry which is preliminary data.</text>
</comment>
<feature type="region of interest" description="Disordered" evidence="6">
    <location>
        <begin position="776"/>
        <end position="857"/>
    </location>
</feature>
<feature type="compositionally biased region" description="Polar residues" evidence="6">
    <location>
        <begin position="431"/>
        <end position="440"/>
    </location>
</feature>
<evidence type="ECO:0000256" key="3">
    <source>
        <dbReference type="ARBA" id="ARBA00022840"/>
    </source>
</evidence>
<dbReference type="Proteomes" id="UP000291343">
    <property type="component" value="Unassembled WGS sequence"/>
</dbReference>
<dbReference type="InterPro" id="IPR036961">
    <property type="entry name" value="Kinesin_motor_dom_sf"/>
</dbReference>
<organism evidence="8 9">
    <name type="scientific">Laodelphax striatellus</name>
    <name type="common">Small brown planthopper</name>
    <name type="synonym">Delphax striatella</name>
    <dbReference type="NCBI Taxonomy" id="195883"/>
    <lineage>
        <taxon>Eukaryota</taxon>
        <taxon>Metazoa</taxon>
        <taxon>Ecdysozoa</taxon>
        <taxon>Arthropoda</taxon>
        <taxon>Hexapoda</taxon>
        <taxon>Insecta</taxon>
        <taxon>Pterygota</taxon>
        <taxon>Neoptera</taxon>
        <taxon>Paraneoptera</taxon>
        <taxon>Hemiptera</taxon>
        <taxon>Auchenorrhyncha</taxon>
        <taxon>Fulgoroidea</taxon>
        <taxon>Delphacidae</taxon>
        <taxon>Criomorphinae</taxon>
        <taxon>Laodelphax</taxon>
    </lineage>
</organism>
<evidence type="ECO:0000256" key="5">
    <source>
        <dbReference type="PROSITE-ProRule" id="PRU00283"/>
    </source>
</evidence>
<feature type="compositionally biased region" description="Polar residues" evidence="6">
    <location>
        <begin position="348"/>
        <end position="357"/>
    </location>
</feature>
<dbReference type="SUPFAM" id="SSF52540">
    <property type="entry name" value="P-loop containing nucleoside triphosphate hydrolases"/>
    <property type="match status" value="1"/>
</dbReference>
<dbReference type="AlphaFoldDB" id="A0A482WUN2"/>
<accession>A0A482WUN2</accession>
<keyword evidence="2 5" id="KW-0547">Nucleotide-binding</keyword>
<reference evidence="8 9" key="1">
    <citation type="journal article" date="2017" name="Gigascience">
        <title>Genome sequence of the small brown planthopper, Laodelphax striatellus.</title>
        <authorList>
            <person name="Zhu J."/>
            <person name="Jiang F."/>
            <person name="Wang X."/>
            <person name="Yang P."/>
            <person name="Bao Y."/>
            <person name="Zhao W."/>
            <person name="Wang W."/>
            <person name="Lu H."/>
            <person name="Wang Q."/>
            <person name="Cui N."/>
            <person name="Li J."/>
            <person name="Chen X."/>
            <person name="Luo L."/>
            <person name="Yu J."/>
            <person name="Kang L."/>
            <person name="Cui F."/>
        </authorList>
    </citation>
    <scope>NUCLEOTIDE SEQUENCE [LARGE SCALE GENOMIC DNA]</scope>
    <source>
        <strain evidence="8">Lst14</strain>
    </source>
</reference>
<evidence type="ECO:0000259" key="7">
    <source>
        <dbReference type="PROSITE" id="PS50067"/>
    </source>
</evidence>
<dbReference type="SMART" id="SM00129">
    <property type="entry name" value="KISc"/>
    <property type="match status" value="1"/>
</dbReference>
<feature type="compositionally biased region" description="Low complexity" evidence="6">
    <location>
        <begin position="501"/>
        <end position="514"/>
    </location>
</feature>
<evidence type="ECO:0000313" key="8">
    <source>
        <dbReference type="EMBL" id="RZF36740.1"/>
    </source>
</evidence>
<feature type="region of interest" description="Disordered" evidence="6">
    <location>
        <begin position="291"/>
        <end position="444"/>
    </location>
</feature>
<dbReference type="InterPro" id="IPR027417">
    <property type="entry name" value="P-loop_NTPase"/>
</dbReference>